<feature type="domain" description="RanBD1" evidence="4">
    <location>
        <begin position="509"/>
        <end position="666"/>
    </location>
</feature>
<feature type="compositionally biased region" description="Polar residues" evidence="3">
    <location>
        <begin position="334"/>
        <end position="347"/>
    </location>
</feature>
<dbReference type="Proteomes" id="UP001367316">
    <property type="component" value="Unassembled WGS sequence"/>
</dbReference>
<dbReference type="Gene3D" id="2.30.29.30">
    <property type="entry name" value="Pleckstrin-homology domain (PH domain)/Phosphotyrosine-binding domain (PTB)"/>
    <property type="match status" value="1"/>
</dbReference>
<dbReference type="Pfam" id="PF00638">
    <property type="entry name" value="Ran_BP1"/>
    <property type="match status" value="1"/>
</dbReference>
<dbReference type="PANTHER" id="PTHR23138">
    <property type="entry name" value="RAN BINDING PROTEIN"/>
    <property type="match status" value="1"/>
</dbReference>
<feature type="compositionally biased region" description="Basic and acidic residues" evidence="3">
    <location>
        <begin position="319"/>
        <end position="331"/>
    </location>
</feature>
<evidence type="ECO:0000313" key="6">
    <source>
        <dbReference type="Proteomes" id="UP001367316"/>
    </source>
</evidence>
<feature type="region of interest" description="Disordered" evidence="3">
    <location>
        <begin position="448"/>
        <end position="538"/>
    </location>
</feature>
<dbReference type="InterPro" id="IPR011993">
    <property type="entry name" value="PH-like_dom_sf"/>
</dbReference>
<evidence type="ECO:0000256" key="1">
    <source>
        <dbReference type="ARBA" id="ARBA00004123"/>
    </source>
</evidence>
<dbReference type="EMBL" id="JBBPBF010000017">
    <property type="protein sequence ID" value="KAK7610660.1"/>
    <property type="molecule type" value="Genomic_DNA"/>
</dbReference>
<keyword evidence="6" id="KW-1185">Reference proteome</keyword>
<sequence>MQILSHGLSAASSPAFLSEPLFHHRGYTPATVGDVNCVPLLGEHCLTRRRQDFAPFSATSPVCAAAAAPTGTARKASISTADQLWTYNRLVNWERFNIMVTKSEAARPSGGHDTTPVVEGKPSAVVPGETPAGNSDNEGSERPVREKLKNTTITAPPARSTDADEPMTEIQQSSKDAPPESPNDSDGERRGRNRRKRSFDDIGEESRDLKVEKPSRKRSRDSNVVDKPEVQRRKTSGEKDEPTTESNGAEKYSRTPSSSENSDRKPLMSPKGKRNREEFEDEESKVSVVPLEKEAKDKVTADEQPKLKKHRESNSPEADIPKDPEPQKKAETNIPKSSGFSNTSVTSPFAALAASKSSTSSPQPQTSESAFKASGFGALASSCTSGFGALGATAKPTSSVFGGGGSPAKPSITGLSGGTTSAFSSLSSDGKSSFGSVAPAASAFGALGGPKLKSFGGGSGPKIVGLSEKPKAFGAPGEGNEEAHSDDEGSGDKDKVLSTSEEEPKDERFFEQDGKSPRQQKDHGTAISQPTQVKTGEEDEETVFSCRAKLFNFVTVTDDKKEWKERGIGNLKLNVLKQSRADQEAKVPKKARFVMRADGSHRVVLNSPIQKELKFGGIPNGSKPTNGYVFFMGTMEGNGIELLQVKMKQANAEALWYQVSELQEEM</sequence>
<dbReference type="SMART" id="SM00160">
    <property type="entry name" value="RanBD"/>
    <property type="match status" value="1"/>
</dbReference>
<dbReference type="InterPro" id="IPR000156">
    <property type="entry name" value="Ran_bind_dom"/>
</dbReference>
<dbReference type="PROSITE" id="PS50196">
    <property type="entry name" value="RANBD1"/>
    <property type="match status" value="1"/>
</dbReference>
<evidence type="ECO:0000259" key="4">
    <source>
        <dbReference type="PROSITE" id="PS50196"/>
    </source>
</evidence>
<feature type="compositionally biased region" description="Basic and acidic residues" evidence="3">
    <location>
        <begin position="481"/>
        <end position="496"/>
    </location>
</feature>
<feature type="compositionally biased region" description="Basic and acidic residues" evidence="3">
    <location>
        <begin position="505"/>
        <end position="524"/>
    </location>
</feature>
<organism evidence="5 6">
    <name type="scientific">Phyllosticta paracitricarpa</name>
    <dbReference type="NCBI Taxonomy" id="2016321"/>
    <lineage>
        <taxon>Eukaryota</taxon>
        <taxon>Fungi</taxon>
        <taxon>Dikarya</taxon>
        <taxon>Ascomycota</taxon>
        <taxon>Pezizomycotina</taxon>
        <taxon>Dothideomycetes</taxon>
        <taxon>Dothideomycetes incertae sedis</taxon>
        <taxon>Botryosphaeriales</taxon>
        <taxon>Phyllostictaceae</taxon>
        <taxon>Phyllosticta</taxon>
    </lineage>
</organism>
<protein>
    <recommendedName>
        <fullName evidence="4">RanBD1 domain-containing protein</fullName>
    </recommendedName>
</protein>
<evidence type="ECO:0000313" key="5">
    <source>
        <dbReference type="EMBL" id="KAK7610660.1"/>
    </source>
</evidence>
<feature type="compositionally biased region" description="Low complexity" evidence="3">
    <location>
        <begin position="421"/>
        <end position="434"/>
    </location>
</feature>
<comment type="subcellular location">
    <subcellularLocation>
        <location evidence="1">Nucleus</location>
    </subcellularLocation>
</comment>
<dbReference type="SUPFAM" id="SSF50729">
    <property type="entry name" value="PH domain-like"/>
    <property type="match status" value="1"/>
</dbReference>
<feature type="compositionally biased region" description="Low complexity" evidence="3">
    <location>
        <begin position="350"/>
        <end position="370"/>
    </location>
</feature>
<reference evidence="5 6" key="1">
    <citation type="submission" date="2024-04" db="EMBL/GenBank/DDBJ databases">
        <title>Phyllosticta paracitricarpa is synonymous to the EU quarantine fungus P. citricarpa based on phylogenomic analyses.</title>
        <authorList>
            <consortium name="Lawrence Berkeley National Laboratory"/>
            <person name="Van ingen-buijs V.A."/>
            <person name="Van westerhoven A.C."/>
            <person name="Haridas S."/>
            <person name="Skiadas P."/>
            <person name="Martin F."/>
            <person name="Groenewald J.Z."/>
            <person name="Crous P.W."/>
            <person name="Seidl M.F."/>
        </authorList>
    </citation>
    <scope>NUCLEOTIDE SEQUENCE [LARGE SCALE GENOMIC DNA]</scope>
    <source>
        <strain evidence="5 6">CBS 141358</strain>
    </source>
</reference>
<comment type="caution">
    <text evidence="5">The sequence shown here is derived from an EMBL/GenBank/DDBJ whole genome shotgun (WGS) entry which is preliminary data.</text>
</comment>
<name>A0ABR1N8M2_9PEZI</name>
<gene>
    <name evidence="5" type="ORF">JOL62DRAFT_575574</name>
</gene>
<proteinExistence type="predicted"/>
<evidence type="ECO:0000256" key="2">
    <source>
        <dbReference type="ARBA" id="ARBA00023242"/>
    </source>
</evidence>
<dbReference type="PANTHER" id="PTHR23138:SF142">
    <property type="entry name" value="RAN-BINDING PROTEIN 3B-RELATED"/>
    <property type="match status" value="1"/>
</dbReference>
<keyword evidence="2" id="KW-0539">Nucleus</keyword>
<feature type="compositionally biased region" description="Basic and acidic residues" evidence="3">
    <location>
        <begin position="198"/>
        <end position="242"/>
    </location>
</feature>
<dbReference type="InterPro" id="IPR045255">
    <property type="entry name" value="RanBP1-like"/>
</dbReference>
<evidence type="ECO:0000256" key="3">
    <source>
        <dbReference type="SAM" id="MobiDB-lite"/>
    </source>
</evidence>
<feature type="region of interest" description="Disordered" evidence="3">
    <location>
        <begin position="394"/>
        <end position="434"/>
    </location>
</feature>
<feature type="compositionally biased region" description="Basic and acidic residues" evidence="3">
    <location>
        <begin position="139"/>
        <end position="149"/>
    </location>
</feature>
<accession>A0ABR1N8M2</accession>
<feature type="compositionally biased region" description="Basic and acidic residues" evidence="3">
    <location>
        <begin position="291"/>
        <end position="306"/>
    </location>
</feature>
<feature type="region of interest" description="Disordered" evidence="3">
    <location>
        <begin position="104"/>
        <end position="371"/>
    </location>
</feature>